<evidence type="ECO:0000259" key="6">
    <source>
        <dbReference type="PROSITE" id="PS50835"/>
    </source>
</evidence>
<protein>
    <submittedName>
        <fullName evidence="7">CLM8 protein</fullName>
    </submittedName>
</protein>
<dbReference type="InterPro" id="IPR007110">
    <property type="entry name" value="Ig-like_dom"/>
</dbReference>
<dbReference type="AlphaFoldDB" id="A0A7K4JIZ0"/>
<dbReference type="InterPro" id="IPR052314">
    <property type="entry name" value="Immune_rcpt_domain"/>
</dbReference>
<keyword evidence="4" id="KW-1133">Transmembrane helix</keyword>
<keyword evidence="4" id="KW-0472">Membrane</keyword>
<dbReference type="GO" id="GO:0009986">
    <property type="term" value="C:cell surface"/>
    <property type="evidence" value="ECO:0007669"/>
    <property type="project" value="TreeGrafter"/>
</dbReference>
<keyword evidence="3" id="KW-0393">Immunoglobulin domain</keyword>
<evidence type="ECO:0000256" key="3">
    <source>
        <dbReference type="ARBA" id="ARBA00023319"/>
    </source>
</evidence>
<dbReference type="GO" id="GO:0038023">
    <property type="term" value="F:signaling receptor activity"/>
    <property type="evidence" value="ECO:0007669"/>
    <property type="project" value="TreeGrafter"/>
</dbReference>
<evidence type="ECO:0000256" key="4">
    <source>
        <dbReference type="SAM" id="Phobius"/>
    </source>
</evidence>
<evidence type="ECO:0000256" key="5">
    <source>
        <dbReference type="SAM" id="SignalP"/>
    </source>
</evidence>
<dbReference type="CDD" id="cd12087">
    <property type="entry name" value="TM_EGFR-like"/>
    <property type="match status" value="1"/>
</dbReference>
<dbReference type="InterPro" id="IPR013783">
    <property type="entry name" value="Ig-like_fold"/>
</dbReference>
<keyword evidence="8" id="KW-1185">Reference proteome</keyword>
<feature type="chain" id="PRO_5029680655" evidence="5">
    <location>
        <begin position="18"/>
        <end position="354"/>
    </location>
</feature>
<feature type="transmembrane region" description="Helical" evidence="4">
    <location>
        <begin position="245"/>
        <end position="268"/>
    </location>
</feature>
<feature type="non-terminal residue" evidence="7">
    <location>
        <position position="1"/>
    </location>
</feature>
<dbReference type="Gene3D" id="2.60.40.10">
    <property type="entry name" value="Immunoglobulins"/>
    <property type="match status" value="2"/>
</dbReference>
<organism evidence="7 8">
    <name type="scientific">Geococcyx californianus</name>
    <name type="common">Greater roadrunner</name>
    <name type="synonym">Saurothera californiana</name>
    <dbReference type="NCBI Taxonomy" id="8947"/>
    <lineage>
        <taxon>Eukaryota</taxon>
        <taxon>Metazoa</taxon>
        <taxon>Chordata</taxon>
        <taxon>Craniata</taxon>
        <taxon>Vertebrata</taxon>
        <taxon>Euteleostomi</taxon>
        <taxon>Archelosauria</taxon>
        <taxon>Archosauria</taxon>
        <taxon>Dinosauria</taxon>
        <taxon>Saurischia</taxon>
        <taxon>Theropoda</taxon>
        <taxon>Coelurosauria</taxon>
        <taxon>Aves</taxon>
        <taxon>Neognathae</taxon>
        <taxon>Neoaves</taxon>
        <taxon>Otidimorphae</taxon>
        <taxon>Cuculiformes</taxon>
        <taxon>Neomorphidae</taxon>
        <taxon>Geococcyx</taxon>
    </lineage>
</organism>
<proteinExistence type="predicted"/>
<dbReference type="InterPro" id="IPR013106">
    <property type="entry name" value="Ig_V-set"/>
</dbReference>
<evidence type="ECO:0000256" key="1">
    <source>
        <dbReference type="ARBA" id="ARBA00022729"/>
    </source>
</evidence>
<dbReference type="OrthoDB" id="8959642at2759"/>
<feature type="signal peptide" evidence="5">
    <location>
        <begin position="1"/>
        <end position="17"/>
    </location>
</feature>
<keyword evidence="2" id="KW-1015">Disulfide bond</keyword>
<feature type="domain" description="Ig-like" evidence="6">
    <location>
        <begin position="14"/>
        <end position="125"/>
    </location>
</feature>
<reference evidence="7 8" key="1">
    <citation type="submission" date="2019-09" db="EMBL/GenBank/DDBJ databases">
        <title>Bird 10,000 Genomes (B10K) Project - Family phase.</title>
        <authorList>
            <person name="Zhang G."/>
        </authorList>
    </citation>
    <scope>NUCLEOTIDE SEQUENCE [LARGE SCALE GENOMIC DNA]</scope>
    <source>
        <strain evidence="7">B10K-CU-031-07</strain>
        <tissue evidence="7">Muscle</tissue>
    </source>
</reference>
<dbReference type="PANTHER" id="PTHR16423">
    <property type="entry name" value="TREM-LIKE TRANSCRIPT PROTEIN"/>
    <property type="match status" value="1"/>
</dbReference>
<dbReference type="SMART" id="SM00406">
    <property type="entry name" value="IGv"/>
    <property type="match status" value="2"/>
</dbReference>
<keyword evidence="4" id="KW-0812">Transmembrane</keyword>
<dbReference type="Proteomes" id="UP000531151">
    <property type="component" value="Unassembled WGS sequence"/>
</dbReference>
<comment type="caution">
    <text evidence="7">The sequence shown here is derived from an EMBL/GenBank/DDBJ whole genome shotgun (WGS) entry which is preliminary data.</text>
</comment>
<dbReference type="EMBL" id="VWPV01027192">
    <property type="protein sequence ID" value="NWH65282.1"/>
    <property type="molecule type" value="Genomic_DNA"/>
</dbReference>
<gene>
    <name evidence="7" type="primary">Cd300a</name>
    <name evidence="7" type="ORF">GEOCAL_R14245</name>
</gene>
<dbReference type="Pfam" id="PF07686">
    <property type="entry name" value="V-set"/>
    <property type="match status" value="2"/>
</dbReference>
<keyword evidence="1 5" id="KW-0732">Signal</keyword>
<evidence type="ECO:0000256" key="2">
    <source>
        <dbReference type="ARBA" id="ARBA00023157"/>
    </source>
</evidence>
<accession>A0A7K4JIZ0</accession>
<dbReference type="PROSITE" id="PS50835">
    <property type="entry name" value="IG_LIKE"/>
    <property type="match status" value="1"/>
</dbReference>
<evidence type="ECO:0000313" key="7">
    <source>
        <dbReference type="EMBL" id="NWH65282.1"/>
    </source>
</evidence>
<feature type="non-terminal residue" evidence="7">
    <location>
        <position position="354"/>
    </location>
</feature>
<name>A0A7K4JIZ0_GEOCA</name>
<dbReference type="PANTHER" id="PTHR16423:SF6">
    <property type="entry name" value="TRIGGERING RECEPTOR EXPRESSED ON MYELOID CELLS 2-RELATED"/>
    <property type="match status" value="1"/>
</dbReference>
<dbReference type="InterPro" id="IPR036179">
    <property type="entry name" value="Ig-like_dom_sf"/>
</dbReference>
<dbReference type="InterPro" id="IPR003599">
    <property type="entry name" value="Ig_sub"/>
</dbReference>
<dbReference type="SUPFAM" id="SSF48726">
    <property type="entry name" value="Immunoglobulin"/>
    <property type="match status" value="2"/>
</dbReference>
<sequence>MELRAFLLLPLCFPALQYRAPDAEERLSEGSTLQIQCPYPPHSGQQKKIWCRVKDDECELLGEALDPTQHPYTTRTTKGKVTMEDNRKDVIVSINMTDLQAEDSGTYSCAYRNYNFNYFAVKTISLIVFRELQKSELDRLSLQCPYSEPKYSMQTKAWCRKTGRTECNPVVRTDFVSTWRNSKDLEARSSIQDDTQNRTITITTEKLQAQDTGIYWCALYVYPGPTCIMEISLSVSKSDSIVNTFILISGVLSILVILALISLITLCVKRRKQLKRKGNGQEEDTHGKPEDIAQLKSSERMESLKDVSKDLKYATLNFKSRPSPEDPVYCNVEPTQAHRKPEEEYVEYTAIALK</sequence>
<dbReference type="SMART" id="SM00409">
    <property type="entry name" value="IG"/>
    <property type="match status" value="2"/>
</dbReference>
<evidence type="ECO:0000313" key="8">
    <source>
        <dbReference type="Proteomes" id="UP000531151"/>
    </source>
</evidence>